<evidence type="ECO:0008006" key="4">
    <source>
        <dbReference type="Google" id="ProtNLM"/>
    </source>
</evidence>
<evidence type="ECO:0000256" key="1">
    <source>
        <dbReference type="SAM" id="SignalP"/>
    </source>
</evidence>
<feature type="chain" id="PRO_5045062989" description="DUF3108 domain-containing protein" evidence="1">
    <location>
        <begin position="20"/>
        <end position="252"/>
    </location>
</feature>
<accession>A0ABW0E6A4</accession>
<organism evidence="2 3">
    <name type="scientific">Adhaeribacter terreus</name>
    <dbReference type="NCBI Taxonomy" id="529703"/>
    <lineage>
        <taxon>Bacteria</taxon>
        <taxon>Pseudomonadati</taxon>
        <taxon>Bacteroidota</taxon>
        <taxon>Cytophagia</taxon>
        <taxon>Cytophagales</taxon>
        <taxon>Hymenobacteraceae</taxon>
        <taxon>Adhaeribacter</taxon>
    </lineage>
</organism>
<dbReference type="Proteomes" id="UP001596161">
    <property type="component" value="Unassembled WGS sequence"/>
</dbReference>
<dbReference type="Pfam" id="PF11306">
    <property type="entry name" value="DUF3108"/>
    <property type="match status" value="1"/>
</dbReference>
<sequence length="252" mass="29681">MKKILSLAVSLFLAGQALAETDTIRVANQQLQTRYLKPVSRQYLVYRQRTPGSSKKQLSVWERNVDVKNNQVQISQKWFGADTITRQLFSVCDSKDLRPVYHYVKNFRNEVEAYTFNGRQTIGTDSVSKNLKKDFRNEWKEPAFNWELDMETFALLPLKKDKKFVIPFYHPGSSTGPAYYLYEVAGEEKIRIGNEKLHDCWLLKINYSDENYATFWIDKKEKEVLKMEEFFNGWYRYKIKLPAVDLGSQKKV</sequence>
<proteinExistence type="predicted"/>
<dbReference type="EMBL" id="JBHSKT010000002">
    <property type="protein sequence ID" value="MFC5269858.1"/>
    <property type="molecule type" value="Genomic_DNA"/>
</dbReference>
<name>A0ABW0E6A4_9BACT</name>
<comment type="caution">
    <text evidence="2">The sequence shown here is derived from an EMBL/GenBank/DDBJ whole genome shotgun (WGS) entry which is preliminary data.</text>
</comment>
<protein>
    <recommendedName>
        <fullName evidence="4">DUF3108 domain-containing protein</fullName>
    </recommendedName>
</protein>
<feature type="signal peptide" evidence="1">
    <location>
        <begin position="1"/>
        <end position="19"/>
    </location>
</feature>
<evidence type="ECO:0000313" key="2">
    <source>
        <dbReference type="EMBL" id="MFC5269858.1"/>
    </source>
</evidence>
<dbReference type="InterPro" id="IPR021457">
    <property type="entry name" value="DUF3108"/>
</dbReference>
<keyword evidence="3" id="KW-1185">Reference proteome</keyword>
<reference evidence="3" key="1">
    <citation type="journal article" date="2019" name="Int. J. Syst. Evol. Microbiol.">
        <title>The Global Catalogue of Microorganisms (GCM) 10K type strain sequencing project: providing services to taxonomists for standard genome sequencing and annotation.</title>
        <authorList>
            <consortium name="The Broad Institute Genomics Platform"/>
            <consortium name="The Broad Institute Genome Sequencing Center for Infectious Disease"/>
            <person name="Wu L."/>
            <person name="Ma J."/>
        </authorList>
    </citation>
    <scope>NUCLEOTIDE SEQUENCE [LARGE SCALE GENOMIC DNA]</scope>
    <source>
        <strain evidence="3">KACC 12602</strain>
    </source>
</reference>
<dbReference type="RefSeq" id="WP_378016238.1">
    <property type="nucleotide sequence ID" value="NZ_JBHSKT010000002.1"/>
</dbReference>
<gene>
    <name evidence="2" type="ORF">ACFPIB_04495</name>
</gene>
<evidence type="ECO:0000313" key="3">
    <source>
        <dbReference type="Proteomes" id="UP001596161"/>
    </source>
</evidence>
<keyword evidence="1" id="KW-0732">Signal</keyword>